<evidence type="ECO:0000313" key="2">
    <source>
        <dbReference type="EMBL" id="KIO02292.1"/>
    </source>
</evidence>
<proteinExistence type="predicted"/>
<dbReference type="Gene3D" id="1.25.40.10">
    <property type="entry name" value="Tetratricopeptide repeat domain"/>
    <property type="match status" value="1"/>
</dbReference>
<protein>
    <recommendedName>
        <fullName evidence="4">TPR-like protein</fullName>
    </recommendedName>
</protein>
<organism evidence="2 3">
    <name type="scientific">Pisolithus tinctorius Marx 270</name>
    <dbReference type="NCBI Taxonomy" id="870435"/>
    <lineage>
        <taxon>Eukaryota</taxon>
        <taxon>Fungi</taxon>
        <taxon>Dikarya</taxon>
        <taxon>Basidiomycota</taxon>
        <taxon>Agaricomycotina</taxon>
        <taxon>Agaricomycetes</taxon>
        <taxon>Agaricomycetidae</taxon>
        <taxon>Boletales</taxon>
        <taxon>Sclerodermatineae</taxon>
        <taxon>Pisolithaceae</taxon>
        <taxon>Pisolithus</taxon>
    </lineage>
</organism>
<reference evidence="2 3" key="1">
    <citation type="submission" date="2014-04" db="EMBL/GenBank/DDBJ databases">
        <authorList>
            <consortium name="DOE Joint Genome Institute"/>
            <person name="Kuo A."/>
            <person name="Kohler A."/>
            <person name="Costa M.D."/>
            <person name="Nagy L.G."/>
            <person name="Floudas D."/>
            <person name="Copeland A."/>
            <person name="Barry K.W."/>
            <person name="Cichocki N."/>
            <person name="Veneault-Fourrey C."/>
            <person name="LaButti K."/>
            <person name="Lindquist E.A."/>
            <person name="Lipzen A."/>
            <person name="Lundell T."/>
            <person name="Morin E."/>
            <person name="Murat C."/>
            <person name="Sun H."/>
            <person name="Tunlid A."/>
            <person name="Henrissat B."/>
            <person name="Grigoriev I.V."/>
            <person name="Hibbett D.S."/>
            <person name="Martin F."/>
            <person name="Nordberg H.P."/>
            <person name="Cantor M.N."/>
            <person name="Hua S.X."/>
        </authorList>
    </citation>
    <scope>NUCLEOTIDE SEQUENCE [LARGE SCALE GENOMIC DNA]</scope>
    <source>
        <strain evidence="2 3">Marx 270</strain>
    </source>
</reference>
<dbReference type="HOGENOM" id="CLU_058463_0_0_1"/>
<gene>
    <name evidence="2" type="ORF">M404DRAFT_16026</name>
</gene>
<keyword evidence="3" id="KW-1185">Reference proteome</keyword>
<dbReference type="InParanoid" id="A0A0C3JY18"/>
<name>A0A0C3JY18_PISTI</name>
<reference evidence="3" key="2">
    <citation type="submission" date="2015-01" db="EMBL/GenBank/DDBJ databases">
        <title>Evolutionary Origins and Diversification of the Mycorrhizal Mutualists.</title>
        <authorList>
            <consortium name="DOE Joint Genome Institute"/>
            <consortium name="Mycorrhizal Genomics Consortium"/>
            <person name="Kohler A."/>
            <person name="Kuo A."/>
            <person name="Nagy L.G."/>
            <person name="Floudas D."/>
            <person name="Copeland A."/>
            <person name="Barry K.W."/>
            <person name="Cichocki N."/>
            <person name="Veneault-Fourrey C."/>
            <person name="LaButti K."/>
            <person name="Lindquist E.A."/>
            <person name="Lipzen A."/>
            <person name="Lundell T."/>
            <person name="Morin E."/>
            <person name="Murat C."/>
            <person name="Riley R."/>
            <person name="Ohm R."/>
            <person name="Sun H."/>
            <person name="Tunlid A."/>
            <person name="Henrissat B."/>
            <person name="Grigoriev I.V."/>
            <person name="Hibbett D.S."/>
            <person name="Martin F."/>
        </authorList>
    </citation>
    <scope>NUCLEOTIDE SEQUENCE [LARGE SCALE GENOMIC DNA]</scope>
    <source>
        <strain evidence="3">Marx 270</strain>
    </source>
</reference>
<dbReference type="InterPro" id="IPR019734">
    <property type="entry name" value="TPR_rpt"/>
</dbReference>
<dbReference type="OrthoDB" id="1872379at2759"/>
<evidence type="ECO:0008006" key="4">
    <source>
        <dbReference type="Google" id="ProtNLM"/>
    </source>
</evidence>
<accession>A0A0C3JY18</accession>
<dbReference type="AlphaFoldDB" id="A0A0C3JY18"/>
<dbReference type="SUPFAM" id="SSF48452">
    <property type="entry name" value="TPR-like"/>
    <property type="match status" value="1"/>
</dbReference>
<dbReference type="SMART" id="SM00028">
    <property type="entry name" value="TPR"/>
    <property type="match status" value="2"/>
</dbReference>
<dbReference type="STRING" id="870435.A0A0C3JY18"/>
<feature type="region of interest" description="Disordered" evidence="1">
    <location>
        <begin position="52"/>
        <end position="100"/>
    </location>
</feature>
<dbReference type="PANTHER" id="PTHR46014:SF1">
    <property type="entry name" value="TETRATRICOPEPTIDE REPEAT PROTEIN 1"/>
    <property type="match status" value="1"/>
</dbReference>
<dbReference type="InterPro" id="IPR011990">
    <property type="entry name" value="TPR-like_helical_dom_sf"/>
</dbReference>
<evidence type="ECO:0000256" key="1">
    <source>
        <dbReference type="SAM" id="MobiDB-lite"/>
    </source>
</evidence>
<dbReference type="EMBL" id="KN831982">
    <property type="protein sequence ID" value="KIO02292.1"/>
    <property type="molecule type" value="Genomic_DNA"/>
</dbReference>
<sequence length="243" mass="26615">MSEPCENPPSSEDAAPVKQCLDKANGLKLEGNDLFKAGKWTEALVAYRTALSHLPPRKRPATVNQPNDVDPSSSDITETPDEHDKAVESTPEAPTQDEVELSKARAVVNANIAACLIKLDDNKGVIDACTSALEDDPHYIKALQRRAAASEKIDSWSLLARAQDDYKLLLELFPAGSPEVSRIKRALQLLEPRVKAAQKRETDEMIDKLKGLGNSVLGRFGLSTDNFKFEPNGQGGYSMNFVR</sequence>
<dbReference type="Proteomes" id="UP000054217">
    <property type="component" value="Unassembled WGS sequence"/>
</dbReference>
<dbReference type="InterPro" id="IPR052769">
    <property type="entry name" value="TPR_domain_protein"/>
</dbReference>
<dbReference type="PANTHER" id="PTHR46014">
    <property type="entry name" value="TETRATRICOPEPTIDE REPEAT PROTEIN 1"/>
    <property type="match status" value="1"/>
</dbReference>
<feature type="compositionally biased region" description="Polar residues" evidence="1">
    <location>
        <begin position="62"/>
        <end position="77"/>
    </location>
</feature>
<evidence type="ECO:0000313" key="3">
    <source>
        <dbReference type="Proteomes" id="UP000054217"/>
    </source>
</evidence>